<dbReference type="PANTHER" id="PTHR35668">
    <property type="entry name" value="PROTEIN SHORTAGE IN CHIASMATA 1 ORTHOLOG"/>
    <property type="match status" value="1"/>
</dbReference>
<dbReference type="Pfam" id="PF17825">
    <property type="entry name" value="DUF5587"/>
    <property type="match status" value="1"/>
</dbReference>
<organism evidence="1 2">
    <name type="scientific">Sciurus vulgaris</name>
    <name type="common">Eurasian red squirrel</name>
    <dbReference type="NCBI Taxonomy" id="55149"/>
    <lineage>
        <taxon>Eukaryota</taxon>
        <taxon>Metazoa</taxon>
        <taxon>Chordata</taxon>
        <taxon>Craniata</taxon>
        <taxon>Vertebrata</taxon>
        <taxon>Euteleostomi</taxon>
        <taxon>Mammalia</taxon>
        <taxon>Eutheria</taxon>
        <taxon>Euarchontoglires</taxon>
        <taxon>Glires</taxon>
        <taxon>Rodentia</taxon>
        <taxon>Sciuromorpha</taxon>
        <taxon>Sciuridae</taxon>
        <taxon>Sciurinae</taxon>
        <taxon>Sciurini</taxon>
        <taxon>Sciurus</taxon>
    </lineage>
</organism>
<dbReference type="GO" id="GO:0003697">
    <property type="term" value="F:single-stranded DNA binding"/>
    <property type="evidence" value="ECO:0007669"/>
    <property type="project" value="TreeGrafter"/>
</dbReference>
<accession>A0A8D2DDX8</accession>
<reference evidence="1" key="2">
    <citation type="submission" date="2025-09" db="UniProtKB">
        <authorList>
            <consortium name="Ensembl"/>
        </authorList>
    </citation>
    <scope>IDENTIFICATION</scope>
</reference>
<keyword evidence="2" id="KW-1185">Reference proteome</keyword>
<evidence type="ECO:0000313" key="2">
    <source>
        <dbReference type="Proteomes" id="UP000694564"/>
    </source>
</evidence>
<gene>
    <name evidence="1" type="primary">SHOC1</name>
</gene>
<dbReference type="Proteomes" id="UP000694564">
    <property type="component" value="Chromosome 15"/>
</dbReference>
<sequence>MFPALKYCAIDYLYESAVRKKFSRDALLLRIPSCLYQDENYVGVTDDKYRRPWTRVSAVSVWGMTDTSILNQWKASFFVEDFLEKKTVTGMVYQVNDEFEDIVPSSNPNSQIEVEEENYTHKDYNEVFTPVKLSEKCPALQAQNQDLFIDNEELIFINDLATYKSQLPTLNTLLSRLKLFLIKDPLLDFKEQIFKEANFFREQEVLEVCVKEDFYMDKENFCQEKLEDEVGINEPSTFPSEFESLVSSSFKKEIDIQPPSELNESLNVIPEIKNCVNENEKLFKRDLTTTHEIDIDDKHSSTEIVAVQSHSEPECKKSGELEIPLTSLHLTSQLSSVNLLCTVLQTFPFSSVFKISLLITEESVNKYCMVWQLESCKGSLNSSFHTALRIQEPNSQYSITDLKKIFSIKEESLVINSVKAEWWKPTRLNLIMAETLEHLNTCLCHDDPSNDTKMGIFLPKKVLQLECKYKIINITWVSIFTM</sequence>
<dbReference type="InterPro" id="IPR039991">
    <property type="entry name" value="SHOC1"/>
</dbReference>
<evidence type="ECO:0000313" key="1">
    <source>
        <dbReference type="Ensembl" id="ENSSVLP00005022755.1"/>
    </source>
</evidence>
<proteinExistence type="predicted"/>
<dbReference type="PANTHER" id="PTHR35668:SF1">
    <property type="entry name" value="PROTEIN SHORTAGE IN CHIASMATA 1 ORTHOLOG"/>
    <property type="match status" value="1"/>
</dbReference>
<dbReference type="GeneTree" id="ENSGT00390000013037"/>
<name>A0A8D2DDX8_SCIVU</name>
<protein>
    <submittedName>
        <fullName evidence="1">Shortage in chiasmata 1</fullName>
    </submittedName>
</protein>
<dbReference type="Ensembl" id="ENSSVLT00005025310.1">
    <property type="protein sequence ID" value="ENSSVLP00005022755.1"/>
    <property type="gene ID" value="ENSSVLG00005017753.1"/>
</dbReference>
<dbReference type="AlphaFoldDB" id="A0A8D2DDX8"/>
<dbReference type="GO" id="GO:0016887">
    <property type="term" value="F:ATP hydrolysis activity"/>
    <property type="evidence" value="ECO:0007669"/>
    <property type="project" value="InterPro"/>
</dbReference>
<dbReference type="OrthoDB" id="9909657at2759"/>
<dbReference type="GO" id="GO:0000712">
    <property type="term" value="P:resolution of meiotic recombination intermediates"/>
    <property type="evidence" value="ECO:0007669"/>
    <property type="project" value="InterPro"/>
</dbReference>
<dbReference type="GO" id="GO:0000794">
    <property type="term" value="C:condensed nuclear chromosome"/>
    <property type="evidence" value="ECO:0007669"/>
    <property type="project" value="InterPro"/>
</dbReference>
<reference evidence="1" key="1">
    <citation type="submission" date="2025-08" db="UniProtKB">
        <authorList>
            <consortium name="Ensembl"/>
        </authorList>
    </citation>
    <scope>IDENTIFICATION</scope>
</reference>